<evidence type="ECO:0000256" key="1">
    <source>
        <dbReference type="SAM" id="MobiDB-lite"/>
    </source>
</evidence>
<dbReference type="EMBL" id="RJVU01053643">
    <property type="protein sequence ID" value="ROL28108.1"/>
    <property type="molecule type" value="Genomic_DNA"/>
</dbReference>
<proteinExistence type="predicted"/>
<keyword evidence="3" id="KW-1185">Reference proteome</keyword>
<accession>A0A3N0Y2K0</accession>
<feature type="region of interest" description="Disordered" evidence="1">
    <location>
        <begin position="1"/>
        <end position="37"/>
    </location>
</feature>
<feature type="compositionally biased region" description="Basic and acidic residues" evidence="1">
    <location>
        <begin position="50"/>
        <end position="63"/>
    </location>
</feature>
<dbReference type="Proteomes" id="UP000281406">
    <property type="component" value="Unassembled WGS sequence"/>
</dbReference>
<evidence type="ECO:0000313" key="3">
    <source>
        <dbReference type="Proteomes" id="UP000281406"/>
    </source>
</evidence>
<organism evidence="2 3">
    <name type="scientific">Anabarilius grahami</name>
    <name type="common">Kanglang fish</name>
    <name type="synonym">Barilius grahami</name>
    <dbReference type="NCBI Taxonomy" id="495550"/>
    <lineage>
        <taxon>Eukaryota</taxon>
        <taxon>Metazoa</taxon>
        <taxon>Chordata</taxon>
        <taxon>Craniata</taxon>
        <taxon>Vertebrata</taxon>
        <taxon>Euteleostomi</taxon>
        <taxon>Actinopterygii</taxon>
        <taxon>Neopterygii</taxon>
        <taxon>Teleostei</taxon>
        <taxon>Ostariophysi</taxon>
        <taxon>Cypriniformes</taxon>
        <taxon>Xenocyprididae</taxon>
        <taxon>Xenocypridinae</taxon>
        <taxon>Xenocypridinae incertae sedis</taxon>
        <taxon>Anabarilius</taxon>
    </lineage>
</organism>
<protein>
    <submittedName>
        <fullName evidence="2">Uncharacterized protein</fullName>
    </submittedName>
</protein>
<sequence>MAPRKARSAMAPSTAGTTLEASYQTTPAHDLQGARPPSLREFCSVPILERLDGTTQREKHEARSQYTLHPSKQEVPKGLAHQRQEAQSANQHPQPTPPTGKYTEISTLPACQ</sequence>
<gene>
    <name evidence="2" type="ORF">DPX16_11238</name>
</gene>
<evidence type="ECO:0000313" key="2">
    <source>
        <dbReference type="EMBL" id="ROL28108.1"/>
    </source>
</evidence>
<feature type="region of interest" description="Disordered" evidence="1">
    <location>
        <begin position="50"/>
        <end position="112"/>
    </location>
</feature>
<feature type="compositionally biased region" description="Polar residues" evidence="1">
    <location>
        <begin position="14"/>
        <end position="27"/>
    </location>
</feature>
<comment type="caution">
    <text evidence="2">The sequence shown here is derived from an EMBL/GenBank/DDBJ whole genome shotgun (WGS) entry which is preliminary data.</text>
</comment>
<name>A0A3N0Y2K0_ANAGA</name>
<dbReference type="AlphaFoldDB" id="A0A3N0Y2K0"/>
<reference evidence="2 3" key="1">
    <citation type="submission" date="2018-10" db="EMBL/GenBank/DDBJ databases">
        <title>Genome assembly for a Yunnan-Guizhou Plateau 3E fish, Anabarilius grahami (Regan), and its evolutionary and genetic applications.</title>
        <authorList>
            <person name="Jiang W."/>
        </authorList>
    </citation>
    <scope>NUCLEOTIDE SEQUENCE [LARGE SCALE GENOMIC DNA]</scope>
    <source>
        <strain evidence="2">AG-KIZ</strain>
        <tissue evidence="2">Muscle</tissue>
    </source>
</reference>